<sequence>MRWMLIAVVLLLLIGVGYYGLEDVRRYLRLRDM</sequence>
<evidence type="ECO:0000313" key="2">
    <source>
        <dbReference type="Proteomes" id="UP000292027"/>
    </source>
</evidence>
<organism evidence="1 2">
    <name type="scientific">Kribbella rubisoli</name>
    <dbReference type="NCBI Taxonomy" id="3075929"/>
    <lineage>
        <taxon>Bacteria</taxon>
        <taxon>Bacillati</taxon>
        <taxon>Actinomycetota</taxon>
        <taxon>Actinomycetes</taxon>
        <taxon>Propionibacteriales</taxon>
        <taxon>Kribbellaceae</taxon>
        <taxon>Kribbella</taxon>
    </lineage>
</organism>
<name>A0A4Q7WZ18_9ACTN</name>
<proteinExistence type="predicted"/>
<dbReference type="EMBL" id="SHKR01000012">
    <property type="protein sequence ID" value="RZU15548.1"/>
    <property type="molecule type" value="Genomic_DNA"/>
</dbReference>
<dbReference type="Proteomes" id="UP000292027">
    <property type="component" value="Unassembled WGS sequence"/>
</dbReference>
<evidence type="ECO:0000313" key="1">
    <source>
        <dbReference type="EMBL" id="RZU15548.1"/>
    </source>
</evidence>
<protein>
    <submittedName>
        <fullName evidence="1">Uncharacterized protein</fullName>
    </submittedName>
</protein>
<accession>A0A4Q7WZ18</accession>
<dbReference type="AlphaFoldDB" id="A0A4Q7WZ18"/>
<comment type="caution">
    <text evidence="1">The sequence shown here is derived from an EMBL/GenBank/DDBJ whole genome shotgun (WGS) entry which is preliminary data.</text>
</comment>
<keyword evidence="2" id="KW-1185">Reference proteome</keyword>
<reference evidence="1 2" key="1">
    <citation type="journal article" date="2015" name="Stand. Genomic Sci.">
        <title>Genomic Encyclopedia of Bacterial and Archaeal Type Strains, Phase III: the genomes of soil and plant-associated and newly described type strains.</title>
        <authorList>
            <person name="Whitman W.B."/>
            <person name="Woyke T."/>
            <person name="Klenk H.P."/>
            <person name="Zhou Y."/>
            <person name="Lilburn T.G."/>
            <person name="Beck B.J."/>
            <person name="De Vos P."/>
            <person name="Vandamme P."/>
            <person name="Eisen J.A."/>
            <person name="Garrity G."/>
            <person name="Hugenholtz P."/>
            <person name="Kyrpides N.C."/>
        </authorList>
    </citation>
    <scope>NUCLEOTIDE SEQUENCE [LARGE SCALE GENOMIC DNA]</scope>
    <source>
        <strain evidence="1 2">VKM Ac-2540</strain>
    </source>
</reference>
<gene>
    <name evidence="1" type="ORF">EV645_3086</name>
</gene>